<keyword evidence="2" id="KW-0479">Metal-binding</keyword>
<feature type="region of interest" description="Disordered" evidence="7">
    <location>
        <begin position="230"/>
        <end position="249"/>
    </location>
</feature>
<dbReference type="AlphaFoldDB" id="A0A558C1Q0"/>
<keyword evidence="8" id="KW-0812">Transmembrane</keyword>
<comment type="cofactor">
    <cofactor evidence="6">
        <name>Zn(2+)</name>
        <dbReference type="ChEBI" id="CHEBI:29105"/>
    </cofactor>
    <text evidence="6">Binds 1 zinc ion per subunit.</text>
</comment>
<dbReference type="GO" id="GO:0004222">
    <property type="term" value="F:metalloendopeptidase activity"/>
    <property type="evidence" value="ECO:0007669"/>
    <property type="project" value="InterPro"/>
</dbReference>
<evidence type="ECO:0000313" key="10">
    <source>
        <dbReference type="EMBL" id="TVT42607.1"/>
    </source>
</evidence>
<dbReference type="PANTHER" id="PTHR22726:SF1">
    <property type="entry name" value="METALLOENDOPEPTIDASE OMA1, MITOCHONDRIAL"/>
    <property type="match status" value="1"/>
</dbReference>
<dbReference type="EMBL" id="VMRJ01000001">
    <property type="protein sequence ID" value="TVT42607.1"/>
    <property type="molecule type" value="Genomic_DNA"/>
</dbReference>
<dbReference type="Gene3D" id="3.30.2010.10">
    <property type="entry name" value="Metalloproteases ('zincins'), catalytic domain"/>
    <property type="match status" value="1"/>
</dbReference>
<sequence length="271" mass="28898">MRLNLRFIIALVIAAVTLFGYFFNTSTNPVTGEKQHVNMSAAQEIALGVQAAPQMAAEYGGESPDARASAAVQQVGQRLVAANNLAQKTAYRYQFHLLADDQTINAFALPGGQVFITMGILKNLKTEAQLAGVLAHEIGHVVGRHSAEQVSKSQLTQGLSGAAAIASYDPNNPGSSVARAAAAAMIAKLVSLRFGREDELEADDFAVKFTPKAGYDPRAMINVMQMLDQQGGRSGQPEFLSTHPNPGNRIEELQKDIQQAFPQGVPAGLKP</sequence>
<name>A0A558C1Q0_9BACT</name>
<keyword evidence="1 6" id="KW-0645">Protease</keyword>
<dbReference type="Pfam" id="PF01435">
    <property type="entry name" value="Peptidase_M48"/>
    <property type="match status" value="1"/>
</dbReference>
<dbReference type="PANTHER" id="PTHR22726">
    <property type="entry name" value="METALLOENDOPEPTIDASE OMA1"/>
    <property type="match status" value="1"/>
</dbReference>
<dbReference type="InterPro" id="IPR051156">
    <property type="entry name" value="Mito/Outer_Membr_Metalloprot"/>
</dbReference>
<evidence type="ECO:0000256" key="5">
    <source>
        <dbReference type="ARBA" id="ARBA00023049"/>
    </source>
</evidence>
<comment type="caution">
    <text evidence="10">The sequence shown here is derived from an EMBL/GenBank/DDBJ whole genome shotgun (WGS) entry which is preliminary data.</text>
</comment>
<accession>A0A558C1Q0</accession>
<dbReference type="GO" id="GO:0051603">
    <property type="term" value="P:proteolysis involved in protein catabolic process"/>
    <property type="evidence" value="ECO:0007669"/>
    <property type="project" value="TreeGrafter"/>
</dbReference>
<feature type="transmembrane region" description="Helical" evidence="8">
    <location>
        <begin position="7"/>
        <end position="23"/>
    </location>
</feature>
<feature type="domain" description="Peptidase M48" evidence="9">
    <location>
        <begin position="69"/>
        <end position="255"/>
    </location>
</feature>
<evidence type="ECO:0000256" key="8">
    <source>
        <dbReference type="SAM" id="Phobius"/>
    </source>
</evidence>
<keyword evidence="5 6" id="KW-0482">Metalloprotease</keyword>
<evidence type="ECO:0000256" key="7">
    <source>
        <dbReference type="SAM" id="MobiDB-lite"/>
    </source>
</evidence>
<keyword evidence="11" id="KW-1185">Reference proteome</keyword>
<reference evidence="10 11" key="1">
    <citation type="submission" date="2019-07" db="EMBL/GenBank/DDBJ databases">
        <title>Hymenobacter sp. straun FUR1 Genome sequencing and assembly.</title>
        <authorList>
            <person name="Chhetri G."/>
        </authorList>
    </citation>
    <scope>NUCLEOTIDE SEQUENCE [LARGE SCALE GENOMIC DNA]</scope>
    <source>
        <strain evidence="10 11">Fur1</strain>
    </source>
</reference>
<proteinExistence type="inferred from homology"/>
<evidence type="ECO:0000259" key="9">
    <source>
        <dbReference type="Pfam" id="PF01435"/>
    </source>
</evidence>
<evidence type="ECO:0000256" key="1">
    <source>
        <dbReference type="ARBA" id="ARBA00022670"/>
    </source>
</evidence>
<protein>
    <submittedName>
        <fullName evidence="10">M48 family metalloprotease</fullName>
    </submittedName>
</protein>
<keyword evidence="8" id="KW-0472">Membrane</keyword>
<keyword evidence="8" id="KW-1133">Transmembrane helix</keyword>
<evidence type="ECO:0000256" key="2">
    <source>
        <dbReference type="ARBA" id="ARBA00022723"/>
    </source>
</evidence>
<keyword evidence="3 6" id="KW-0378">Hydrolase</keyword>
<comment type="similarity">
    <text evidence="6">Belongs to the peptidase M48 family.</text>
</comment>
<evidence type="ECO:0000256" key="6">
    <source>
        <dbReference type="RuleBase" id="RU003983"/>
    </source>
</evidence>
<evidence type="ECO:0000313" key="11">
    <source>
        <dbReference type="Proteomes" id="UP000317624"/>
    </source>
</evidence>
<dbReference type="InterPro" id="IPR001915">
    <property type="entry name" value="Peptidase_M48"/>
</dbReference>
<dbReference type="RefSeq" id="WP_144842891.1">
    <property type="nucleotide sequence ID" value="NZ_VMRJ01000001.1"/>
</dbReference>
<dbReference type="GO" id="GO:0046872">
    <property type="term" value="F:metal ion binding"/>
    <property type="evidence" value="ECO:0007669"/>
    <property type="project" value="UniProtKB-KW"/>
</dbReference>
<keyword evidence="4 6" id="KW-0862">Zinc</keyword>
<dbReference type="Proteomes" id="UP000317624">
    <property type="component" value="Unassembled WGS sequence"/>
</dbReference>
<dbReference type="OrthoDB" id="9785340at2"/>
<gene>
    <name evidence="10" type="ORF">FNT36_00475</name>
</gene>
<evidence type="ECO:0000256" key="4">
    <source>
        <dbReference type="ARBA" id="ARBA00022833"/>
    </source>
</evidence>
<dbReference type="GO" id="GO:0016020">
    <property type="term" value="C:membrane"/>
    <property type="evidence" value="ECO:0007669"/>
    <property type="project" value="TreeGrafter"/>
</dbReference>
<evidence type="ECO:0000256" key="3">
    <source>
        <dbReference type="ARBA" id="ARBA00022801"/>
    </source>
</evidence>
<organism evidence="10 11">
    <name type="scientific">Hymenobacter setariae</name>
    <dbReference type="NCBI Taxonomy" id="2594794"/>
    <lineage>
        <taxon>Bacteria</taxon>
        <taxon>Pseudomonadati</taxon>
        <taxon>Bacteroidota</taxon>
        <taxon>Cytophagia</taxon>
        <taxon>Cytophagales</taxon>
        <taxon>Hymenobacteraceae</taxon>
        <taxon>Hymenobacter</taxon>
    </lineage>
</organism>